<dbReference type="PANTHER" id="PTHR30002:SF4">
    <property type="entry name" value="EPOXYQUEUOSINE REDUCTASE"/>
    <property type="match status" value="1"/>
</dbReference>
<keyword evidence="2" id="KW-0963">Cytoplasm</keyword>
<evidence type="ECO:0000313" key="10">
    <source>
        <dbReference type="EMBL" id="MBI1756906.1"/>
    </source>
</evidence>
<keyword evidence="3" id="KW-0819">tRNA processing</keyword>
<dbReference type="Pfam" id="PF08331">
    <property type="entry name" value="QueG_DUF1730"/>
    <property type="match status" value="1"/>
</dbReference>
<evidence type="ECO:0000313" key="11">
    <source>
        <dbReference type="Proteomes" id="UP000727962"/>
    </source>
</evidence>
<dbReference type="EC" id="1.17.99.6" evidence="10"/>
<dbReference type="SUPFAM" id="SSF46548">
    <property type="entry name" value="alpha-helical ferredoxin"/>
    <property type="match status" value="1"/>
</dbReference>
<dbReference type="PROSITE" id="PS00198">
    <property type="entry name" value="4FE4S_FER_1"/>
    <property type="match status" value="1"/>
</dbReference>
<keyword evidence="7" id="KW-0408">Iron</keyword>
<dbReference type="GO" id="GO:0052693">
    <property type="term" value="F:epoxyqueuosine reductase activity"/>
    <property type="evidence" value="ECO:0007669"/>
    <property type="project" value="UniProtKB-EC"/>
</dbReference>
<dbReference type="InterPro" id="IPR017896">
    <property type="entry name" value="4Fe4S_Fe-S-bd"/>
</dbReference>
<dbReference type="PROSITE" id="PS51379">
    <property type="entry name" value="4FE4S_FER_2"/>
    <property type="match status" value="1"/>
</dbReference>
<evidence type="ECO:0000256" key="8">
    <source>
        <dbReference type="ARBA" id="ARBA00023014"/>
    </source>
</evidence>
<comment type="caution">
    <text evidence="10">The sequence shown here is derived from an EMBL/GenBank/DDBJ whole genome shotgun (WGS) entry which is preliminary data.</text>
</comment>
<sequence>MPVRIRQDSGEEAKRSVKEFALSLGFDAVGICNPRATLHIAEYGHWLDHGHAATMAYMARSRALRASPLTLLPSVRSVVVLALNYHRANDTKPGLPRIAEYALGRDYHKVLRSTLRKLARWMQERWPEAECRACVDSAPILERELAHLAGLGWFGKNTCLIDSRRGSKFFLGVLLTSIALPPDRPAIGSCGTCSKCIDACPTGAIVHADGFWQLDARRCISYLTIEHRGAIDPALREGIGDWTFGCDVCQDVCPFNHPRPSQPSRATETTEPDFSQDRNWPALKELCNLPYQKWDELTCGSAVRRAGFDGLRRNAAINLQNATSDK</sequence>
<proteinExistence type="predicted"/>
<evidence type="ECO:0000256" key="4">
    <source>
        <dbReference type="ARBA" id="ARBA00022723"/>
    </source>
</evidence>
<keyword evidence="4" id="KW-0479">Metal-binding</keyword>
<dbReference type="InterPro" id="IPR004453">
    <property type="entry name" value="QueG"/>
</dbReference>
<dbReference type="InterPro" id="IPR017900">
    <property type="entry name" value="4Fe4S_Fe_S_CS"/>
</dbReference>
<keyword evidence="6 10" id="KW-0560">Oxidoreductase</keyword>
<evidence type="ECO:0000256" key="3">
    <source>
        <dbReference type="ARBA" id="ARBA00022694"/>
    </source>
</evidence>
<dbReference type="GO" id="GO:0046872">
    <property type="term" value="F:metal ion binding"/>
    <property type="evidence" value="ECO:0007669"/>
    <property type="project" value="UniProtKB-KW"/>
</dbReference>
<evidence type="ECO:0000256" key="5">
    <source>
        <dbReference type="ARBA" id="ARBA00022785"/>
    </source>
</evidence>
<keyword evidence="5" id="KW-0671">Queuosine biosynthesis</keyword>
<protein>
    <submittedName>
        <fullName evidence="10">tRNA epoxyqueuosine(34) reductase QueG</fullName>
        <ecNumber evidence="10">1.17.99.6</ecNumber>
    </submittedName>
</protein>
<dbReference type="GO" id="GO:0051539">
    <property type="term" value="F:4 iron, 4 sulfur cluster binding"/>
    <property type="evidence" value="ECO:0007669"/>
    <property type="project" value="UniProtKB-KW"/>
</dbReference>
<dbReference type="InterPro" id="IPR013542">
    <property type="entry name" value="QueG_DUF1730"/>
</dbReference>
<evidence type="ECO:0000256" key="7">
    <source>
        <dbReference type="ARBA" id="ARBA00023004"/>
    </source>
</evidence>
<dbReference type="AlphaFoldDB" id="A0A931LW35"/>
<dbReference type="Proteomes" id="UP000727962">
    <property type="component" value="Unassembled WGS sequence"/>
</dbReference>
<dbReference type="Pfam" id="PF13484">
    <property type="entry name" value="Fer4_16"/>
    <property type="match status" value="1"/>
</dbReference>
<dbReference type="EMBL" id="JACOSL010000043">
    <property type="protein sequence ID" value="MBI1756906.1"/>
    <property type="molecule type" value="Genomic_DNA"/>
</dbReference>
<dbReference type="Gene3D" id="3.30.70.20">
    <property type="match status" value="1"/>
</dbReference>
<evidence type="ECO:0000256" key="6">
    <source>
        <dbReference type="ARBA" id="ARBA00023002"/>
    </source>
</evidence>
<organism evidence="10 11">
    <name type="scientific">Fimbriimonas ginsengisoli</name>
    <dbReference type="NCBI Taxonomy" id="1005039"/>
    <lineage>
        <taxon>Bacteria</taxon>
        <taxon>Bacillati</taxon>
        <taxon>Armatimonadota</taxon>
        <taxon>Fimbriimonadia</taxon>
        <taxon>Fimbriimonadales</taxon>
        <taxon>Fimbriimonadaceae</taxon>
        <taxon>Fimbriimonas</taxon>
    </lineage>
</organism>
<accession>A0A931LW35</accession>
<keyword evidence="1" id="KW-0004">4Fe-4S</keyword>
<keyword evidence="8" id="KW-0411">Iron-sulfur</keyword>
<dbReference type="GO" id="GO:0008616">
    <property type="term" value="P:tRNA queuosine(34) biosynthetic process"/>
    <property type="evidence" value="ECO:0007669"/>
    <property type="project" value="UniProtKB-KW"/>
</dbReference>
<name>A0A931LW35_FIMGI</name>
<dbReference type="PANTHER" id="PTHR30002">
    <property type="entry name" value="EPOXYQUEUOSINE REDUCTASE"/>
    <property type="match status" value="1"/>
</dbReference>
<reference evidence="10" key="1">
    <citation type="submission" date="2020-07" db="EMBL/GenBank/DDBJ databases">
        <title>Huge and variable diversity of episymbiotic CPR bacteria and DPANN archaea in groundwater ecosystems.</title>
        <authorList>
            <person name="He C.Y."/>
            <person name="Keren R."/>
            <person name="Whittaker M."/>
            <person name="Farag I.F."/>
            <person name="Doudna J."/>
            <person name="Cate J.H.D."/>
            <person name="Banfield J.F."/>
        </authorList>
    </citation>
    <scope>NUCLEOTIDE SEQUENCE</scope>
    <source>
        <strain evidence="10">NC_groundwater_17_Pr7_B-0.1um_64_12</strain>
    </source>
</reference>
<evidence type="ECO:0000256" key="1">
    <source>
        <dbReference type="ARBA" id="ARBA00022485"/>
    </source>
</evidence>
<evidence type="ECO:0000259" key="9">
    <source>
        <dbReference type="PROSITE" id="PS51379"/>
    </source>
</evidence>
<dbReference type="NCBIfam" id="TIGR00276">
    <property type="entry name" value="tRNA epoxyqueuosine(34) reductase QueG"/>
    <property type="match status" value="1"/>
</dbReference>
<evidence type="ECO:0000256" key="2">
    <source>
        <dbReference type="ARBA" id="ARBA00022490"/>
    </source>
</evidence>
<feature type="domain" description="4Fe-4S ferredoxin-type" evidence="9">
    <location>
        <begin position="183"/>
        <end position="210"/>
    </location>
</feature>
<gene>
    <name evidence="10" type="primary">queG</name>
    <name evidence="10" type="ORF">HYR64_07355</name>
</gene>